<proteinExistence type="predicted"/>
<dbReference type="EMBL" id="GGEC01077497">
    <property type="protein sequence ID" value="MBX57981.1"/>
    <property type="molecule type" value="Transcribed_RNA"/>
</dbReference>
<name>A0A2P2PTB2_RHIMU</name>
<organism evidence="1">
    <name type="scientific">Rhizophora mucronata</name>
    <name type="common">Asiatic mangrove</name>
    <dbReference type="NCBI Taxonomy" id="61149"/>
    <lineage>
        <taxon>Eukaryota</taxon>
        <taxon>Viridiplantae</taxon>
        <taxon>Streptophyta</taxon>
        <taxon>Embryophyta</taxon>
        <taxon>Tracheophyta</taxon>
        <taxon>Spermatophyta</taxon>
        <taxon>Magnoliopsida</taxon>
        <taxon>eudicotyledons</taxon>
        <taxon>Gunneridae</taxon>
        <taxon>Pentapetalae</taxon>
        <taxon>rosids</taxon>
        <taxon>fabids</taxon>
        <taxon>Malpighiales</taxon>
        <taxon>Rhizophoraceae</taxon>
        <taxon>Rhizophora</taxon>
    </lineage>
</organism>
<sequence length="34" mass="3775">MLRLIGMLLLLGKHSGCGDFLHQNFSFALLEVSI</sequence>
<protein>
    <submittedName>
        <fullName evidence="1">Uncharacterized protein</fullName>
    </submittedName>
</protein>
<reference evidence="1" key="1">
    <citation type="submission" date="2018-02" db="EMBL/GenBank/DDBJ databases">
        <title>Rhizophora mucronata_Transcriptome.</title>
        <authorList>
            <person name="Meera S.P."/>
            <person name="Sreeshan A."/>
            <person name="Augustine A."/>
        </authorList>
    </citation>
    <scope>NUCLEOTIDE SEQUENCE</scope>
    <source>
        <tissue evidence="1">Leaf</tissue>
    </source>
</reference>
<evidence type="ECO:0000313" key="1">
    <source>
        <dbReference type="EMBL" id="MBX57981.1"/>
    </source>
</evidence>
<accession>A0A2P2PTB2</accession>
<dbReference type="AlphaFoldDB" id="A0A2P2PTB2"/>